<sequence length="605" mass="68313">MFHRSRASASLDLPEYTPITVRGRFDHSREVLIGPRSLIDDMLPVGVLESGSKVMAPIPRSGKSTRRQRSAQSQPTSPVGYFVVTPFHLADRPGQSILVNRGWVHLDVRDPATRAAGQVKETVEISGYVRYPEARPQLQYYSRQVNDMAKNLDTLPLFIDATYDSSTMGGPIGGQTRVNLRNEHMSYIITWFSLATSARSQTMSSGKQEEQQQSEQSKPISIPVHRDTRNLEQKHRDLVSNLQRTYQLKRTKSENSQSPHSEWQKEIDQWVECTNRLWSDVMRRMRQNAFVLVPADTSENDPLCMLDTSSPKEYLQAILSRMDRQTESLRRQMSQPRPTQPQYMLTYDKSHDGIFGPIVPEGGVDGGPLGFLKDAFQLGEEGKVKFHLHFDARGYEPEHIQVKMRKNWLTVLAKKSVKTADGRSSSEYCRTVYVPDSVDESQFECLMTADGVLVIEAPIKRDDYQKVKFDHDLRLGIKPQSGPQMEQLSIHEQAEANTAQRSTLQVTGHTGPTVLEGGPTKRLLHVEIPVEPGFETDDLSVLVAANRILVTGRHEVNEEKDVSHSSCVREFTRSYTVSETVDPFSMVSQLHGDVLVVEAPLLQSE</sequence>
<dbReference type="InterPro" id="IPR002068">
    <property type="entry name" value="A-crystallin/Hsp20_dom"/>
</dbReference>
<dbReference type="Proteomes" id="UP000230066">
    <property type="component" value="Unassembled WGS sequence"/>
</dbReference>
<evidence type="ECO:0000256" key="2">
    <source>
        <dbReference type="ARBA" id="ARBA00007165"/>
    </source>
</evidence>
<keyword evidence="12" id="KW-1185">Reference proteome</keyword>
<comment type="function">
    <text evidence="8">Probably involved in the biogenesis of the COX complex.</text>
</comment>
<dbReference type="EMBL" id="JXXN02002806">
    <property type="protein sequence ID" value="THD22365.1"/>
    <property type="molecule type" value="Genomic_DNA"/>
</dbReference>
<evidence type="ECO:0000256" key="5">
    <source>
        <dbReference type="ARBA" id="ARBA00023136"/>
    </source>
</evidence>
<dbReference type="GO" id="GO:0005743">
    <property type="term" value="C:mitochondrial inner membrane"/>
    <property type="evidence" value="ECO:0007669"/>
    <property type="project" value="UniProtKB-SubCell"/>
</dbReference>
<evidence type="ECO:0000256" key="7">
    <source>
        <dbReference type="RuleBase" id="RU003616"/>
    </source>
</evidence>
<dbReference type="Gene3D" id="2.60.40.790">
    <property type="match status" value="2"/>
</dbReference>
<dbReference type="Pfam" id="PF00011">
    <property type="entry name" value="HSP20"/>
    <property type="match status" value="2"/>
</dbReference>
<dbReference type="InterPro" id="IPR045214">
    <property type="entry name" value="Surf1/Surf4"/>
</dbReference>
<dbReference type="GO" id="GO:0033617">
    <property type="term" value="P:mitochondrial respiratory chain complex IV assembly"/>
    <property type="evidence" value="ECO:0007669"/>
    <property type="project" value="TreeGrafter"/>
</dbReference>
<evidence type="ECO:0000259" key="10">
    <source>
        <dbReference type="PROSITE" id="PS01031"/>
    </source>
</evidence>
<dbReference type="InterPro" id="IPR008978">
    <property type="entry name" value="HSP20-like_chaperone"/>
</dbReference>
<feature type="domain" description="SHSP" evidence="10">
    <location>
        <begin position="505"/>
        <end position="605"/>
    </location>
</feature>
<feature type="region of interest" description="Disordered" evidence="9">
    <location>
        <begin position="200"/>
        <end position="233"/>
    </location>
</feature>
<dbReference type="CDD" id="cd06526">
    <property type="entry name" value="metazoan_ACD"/>
    <property type="match status" value="2"/>
</dbReference>
<keyword evidence="5" id="KW-0472">Membrane</keyword>
<comment type="similarity">
    <text evidence="6 7">Belongs to the small heat shock protein (HSP20) family.</text>
</comment>
<evidence type="ECO:0000256" key="9">
    <source>
        <dbReference type="SAM" id="MobiDB-lite"/>
    </source>
</evidence>
<name>A0A4E0R5L6_FASHE</name>
<comment type="similarity">
    <text evidence="2 8">Belongs to the SURF1 family.</text>
</comment>
<feature type="compositionally biased region" description="Low complexity" evidence="9">
    <location>
        <begin position="211"/>
        <end position="223"/>
    </location>
</feature>
<feature type="domain" description="SHSP" evidence="10">
    <location>
        <begin position="367"/>
        <end position="476"/>
    </location>
</feature>
<dbReference type="InterPro" id="IPR002994">
    <property type="entry name" value="Surf1/Shy1"/>
</dbReference>
<dbReference type="Pfam" id="PF02104">
    <property type="entry name" value="SURF1"/>
    <property type="match status" value="1"/>
</dbReference>
<keyword evidence="3" id="KW-0812">Transmembrane</keyword>
<protein>
    <recommendedName>
        <fullName evidence="8">SURF1-like protein</fullName>
    </recommendedName>
</protein>
<evidence type="ECO:0000256" key="6">
    <source>
        <dbReference type="PROSITE-ProRule" id="PRU00285"/>
    </source>
</evidence>
<accession>A0A4E0R5L6</accession>
<comment type="subcellular location">
    <subcellularLocation>
        <location evidence="1">Membrane</location>
    </subcellularLocation>
    <subcellularLocation>
        <location evidence="8">Mitochondrion inner membrane</location>
        <topology evidence="8">Multi-pass membrane protein</topology>
    </subcellularLocation>
</comment>
<evidence type="ECO:0000256" key="1">
    <source>
        <dbReference type="ARBA" id="ARBA00004370"/>
    </source>
</evidence>
<dbReference type="CDD" id="cd06662">
    <property type="entry name" value="SURF1"/>
    <property type="match status" value="1"/>
</dbReference>
<dbReference type="SUPFAM" id="SSF49764">
    <property type="entry name" value="HSP20-like chaperones"/>
    <property type="match status" value="2"/>
</dbReference>
<dbReference type="PROSITE" id="PS50895">
    <property type="entry name" value="SURF1"/>
    <property type="match status" value="1"/>
</dbReference>
<gene>
    <name evidence="11" type="ORF">D915_006686</name>
</gene>
<proteinExistence type="inferred from homology"/>
<evidence type="ECO:0000256" key="3">
    <source>
        <dbReference type="ARBA" id="ARBA00022692"/>
    </source>
</evidence>
<evidence type="ECO:0000313" key="12">
    <source>
        <dbReference type="Proteomes" id="UP000230066"/>
    </source>
</evidence>
<feature type="compositionally biased region" description="Basic and acidic residues" evidence="9">
    <location>
        <begin position="224"/>
        <end position="233"/>
    </location>
</feature>
<organism evidence="11 12">
    <name type="scientific">Fasciola hepatica</name>
    <name type="common">Liver fluke</name>
    <dbReference type="NCBI Taxonomy" id="6192"/>
    <lineage>
        <taxon>Eukaryota</taxon>
        <taxon>Metazoa</taxon>
        <taxon>Spiralia</taxon>
        <taxon>Lophotrochozoa</taxon>
        <taxon>Platyhelminthes</taxon>
        <taxon>Trematoda</taxon>
        <taxon>Digenea</taxon>
        <taxon>Plagiorchiida</taxon>
        <taxon>Echinostomata</taxon>
        <taxon>Echinostomatoidea</taxon>
        <taxon>Fasciolidae</taxon>
        <taxon>Fasciola</taxon>
    </lineage>
</organism>
<keyword evidence="8" id="KW-0999">Mitochondrion inner membrane</keyword>
<evidence type="ECO:0000313" key="11">
    <source>
        <dbReference type="EMBL" id="THD22365.1"/>
    </source>
</evidence>
<evidence type="ECO:0000256" key="8">
    <source>
        <dbReference type="RuleBase" id="RU363076"/>
    </source>
</evidence>
<keyword evidence="4" id="KW-1133">Transmembrane helix</keyword>
<dbReference type="PANTHER" id="PTHR23427">
    <property type="entry name" value="SURFEIT LOCUS PROTEIN"/>
    <property type="match status" value="1"/>
</dbReference>
<dbReference type="PROSITE" id="PS01031">
    <property type="entry name" value="SHSP"/>
    <property type="match status" value="2"/>
</dbReference>
<evidence type="ECO:0000256" key="4">
    <source>
        <dbReference type="ARBA" id="ARBA00022989"/>
    </source>
</evidence>
<feature type="region of interest" description="Disordered" evidence="9">
    <location>
        <begin position="54"/>
        <end position="77"/>
    </location>
</feature>
<comment type="caution">
    <text evidence="11">The sequence shown here is derived from an EMBL/GenBank/DDBJ whole genome shotgun (WGS) entry which is preliminary data.</text>
</comment>
<reference evidence="11" key="1">
    <citation type="submission" date="2019-03" db="EMBL/GenBank/DDBJ databases">
        <title>Improved annotation for the trematode Fasciola hepatica.</title>
        <authorList>
            <person name="Choi Y.-J."/>
            <person name="Martin J."/>
            <person name="Mitreva M."/>
        </authorList>
    </citation>
    <scope>NUCLEOTIDE SEQUENCE [LARGE SCALE GENOMIC DNA]</scope>
</reference>
<dbReference type="PANTHER" id="PTHR23427:SF2">
    <property type="entry name" value="SURFEIT LOCUS PROTEIN 1"/>
    <property type="match status" value="1"/>
</dbReference>
<dbReference type="AlphaFoldDB" id="A0A4E0R5L6"/>
<keyword evidence="8" id="KW-0496">Mitochondrion</keyword>